<proteinExistence type="predicted"/>
<reference evidence="2 5" key="1">
    <citation type="submission" date="2018-09" db="EMBL/GenBank/DDBJ databases">
        <title>Roseomonas sp. nov., isolated from feces of Tibetan antelopes in the Qinghai-Tibet plateau, China.</title>
        <authorList>
            <person name="Tian Z."/>
        </authorList>
    </citation>
    <scope>NUCLEOTIDE SEQUENCE [LARGE SCALE GENOMIC DNA]</scope>
    <source>
        <strain evidence="3 4">Z23</strain>
        <strain evidence="2 5">Z24</strain>
    </source>
</reference>
<feature type="region of interest" description="Disordered" evidence="1">
    <location>
        <begin position="1"/>
        <end position="20"/>
    </location>
</feature>
<protein>
    <submittedName>
        <fullName evidence="2">Uncharacterized protein</fullName>
    </submittedName>
</protein>
<dbReference type="InParanoid" id="A0A3A9JFM4"/>
<organism evidence="2 5">
    <name type="scientific">Teichococcus wenyumeiae</name>
    <dbReference type="NCBI Taxonomy" id="2478470"/>
    <lineage>
        <taxon>Bacteria</taxon>
        <taxon>Pseudomonadati</taxon>
        <taxon>Pseudomonadota</taxon>
        <taxon>Alphaproteobacteria</taxon>
        <taxon>Acetobacterales</taxon>
        <taxon>Roseomonadaceae</taxon>
        <taxon>Roseomonas</taxon>
    </lineage>
</organism>
<evidence type="ECO:0000313" key="3">
    <source>
        <dbReference type="EMBL" id="RMI16929.1"/>
    </source>
</evidence>
<dbReference type="EMBL" id="RFLX01000045">
    <property type="protein sequence ID" value="RMI16929.1"/>
    <property type="molecule type" value="Genomic_DNA"/>
</dbReference>
<sequence>MADDSHPHKPSAPLASELTAATSDEITEALAYALRYDARGKPRPSGGQMVASLAAERLMEHLHLAGFVLMRRRPAPPHSAG</sequence>
<dbReference type="Proteomes" id="UP000274097">
    <property type="component" value="Unassembled WGS sequence"/>
</dbReference>
<name>A0A3A9JFM4_9PROT</name>
<dbReference type="RefSeq" id="WP_120640039.1">
    <property type="nucleotide sequence ID" value="NZ_RAQU01000160.1"/>
</dbReference>
<evidence type="ECO:0000256" key="1">
    <source>
        <dbReference type="SAM" id="MobiDB-lite"/>
    </source>
</evidence>
<dbReference type="OrthoDB" id="7285157at2"/>
<evidence type="ECO:0000313" key="5">
    <source>
        <dbReference type="Proteomes" id="UP000278036"/>
    </source>
</evidence>
<dbReference type="Proteomes" id="UP000278036">
    <property type="component" value="Unassembled WGS sequence"/>
</dbReference>
<evidence type="ECO:0000313" key="2">
    <source>
        <dbReference type="EMBL" id="RKK02354.1"/>
    </source>
</evidence>
<keyword evidence="4" id="KW-1185">Reference proteome</keyword>
<evidence type="ECO:0000313" key="4">
    <source>
        <dbReference type="Proteomes" id="UP000274097"/>
    </source>
</evidence>
<dbReference type="AlphaFoldDB" id="A0A3A9JFM4"/>
<dbReference type="EMBL" id="RAQU01000160">
    <property type="protein sequence ID" value="RKK02354.1"/>
    <property type="molecule type" value="Genomic_DNA"/>
</dbReference>
<gene>
    <name evidence="2" type="ORF">D6Z83_20210</name>
    <name evidence="3" type="ORF">EBE87_24740</name>
</gene>
<accession>A0A3A9JFM4</accession>
<comment type="caution">
    <text evidence="2">The sequence shown here is derived from an EMBL/GenBank/DDBJ whole genome shotgun (WGS) entry which is preliminary data.</text>
</comment>